<dbReference type="Pfam" id="PF07228">
    <property type="entry name" value="SpoIIE"/>
    <property type="match status" value="1"/>
</dbReference>
<dbReference type="SUPFAM" id="SSF81606">
    <property type="entry name" value="PP2C-like"/>
    <property type="match status" value="1"/>
</dbReference>
<sequence>TLALSDGLGSGVKANILATLTTRIAIHMLDNELPLGEVVQTLGETLPVDSVRKLAYSTFVIAQFFRQGIAKVVEFDTPPAILLRKRKVQPVIYEERSIEGKKIQESVLDLEEGDWVVFVSDGVLNAGIGGVYPLGWGWGQAAHFLEEHAHRELSAEELADRIAEAVSELYAGEPGDDVSVVVIKVRRKLVATVFTGPPADKILDEKIISKFVRYGGRLVLCGGTTAKIVARHIGQPLEVDLKTIAPDVPPMAYLKGIDLVTEGILTLTRVSG</sequence>
<dbReference type="InterPro" id="IPR036457">
    <property type="entry name" value="PPM-type-like_dom_sf"/>
</dbReference>
<comment type="caution">
    <text evidence="3">The sequence shown here is derived from an EMBL/GenBank/DDBJ whole genome shotgun (WGS) entry which is preliminary data.</text>
</comment>
<dbReference type="Gene3D" id="3.60.40.10">
    <property type="entry name" value="PPM-type phosphatase domain"/>
    <property type="match status" value="1"/>
</dbReference>
<dbReference type="InterPro" id="IPR052016">
    <property type="entry name" value="Bact_Sigma-Reg"/>
</dbReference>
<feature type="non-terminal residue" evidence="3">
    <location>
        <position position="272"/>
    </location>
</feature>
<organism evidence="3">
    <name type="scientific">marine sediment metagenome</name>
    <dbReference type="NCBI Taxonomy" id="412755"/>
    <lineage>
        <taxon>unclassified sequences</taxon>
        <taxon>metagenomes</taxon>
        <taxon>ecological metagenomes</taxon>
    </lineage>
</organism>
<keyword evidence="1" id="KW-0378">Hydrolase</keyword>
<proteinExistence type="predicted"/>
<evidence type="ECO:0000313" key="3">
    <source>
        <dbReference type="EMBL" id="GAF89010.1"/>
    </source>
</evidence>
<dbReference type="GO" id="GO:0016791">
    <property type="term" value="F:phosphatase activity"/>
    <property type="evidence" value="ECO:0007669"/>
    <property type="project" value="TreeGrafter"/>
</dbReference>
<dbReference type="AlphaFoldDB" id="X0UKL7"/>
<feature type="domain" description="PPM-type phosphatase" evidence="2">
    <location>
        <begin position="2"/>
        <end position="186"/>
    </location>
</feature>
<gene>
    <name evidence="3" type="ORF">S01H1_20685</name>
</gene>
<dbReference type="PANTHER" id="PTHR43156">
    <property type="entry name" value="STAGE II SPORULATION PROTEIN E-RELATED"/>
    <property type="match status" value="1"/>
</dbReference>
<feature type="non-terminal residue" evidence="3">
    <location>
        <position position="1"/>
    </location>
</feature>
<name>X0UKL7_9ZZZZ</name>
<reference evidence="3" key="1">
    <citation type="journal article" date="2014" name="Front. Microbiol.">
        <title>High frequency of phylogenetically diverse reductive dehalogenase-homologous genes in deep subseafloor sedimentary metagenomes.</title>
        <authorList>
            <person name="Kawai M."/>
            <person name="Futagami T."/>
            <person name="Toyoda A."/>
            <person name="Takaki Y."/>
            <person name="Nishi S."/>
            <person name="Hori S."/>
            <person name="Arai W."/>
            <person name="Tsubouchi T."/>
            <person name="Morono Y."/>
            <person name="Uchiyama I."/>
            <person name="Ito T."/>
            <person name="Fujiyama A."/>
            <person name="Inagaki F."/>
            <person name="Takami H."/>
        </authorList>
    </citation>
    <scope>NUCLEOTIDE SEQUENCE</scope>
    <source>
        <strain evidence="3">Expedition CK06-06</strain>
    </source>
</reference>
<accession>X0UKL7</accession>
<dbReference type="PANTHER" id="PTHR43156:SF2">
    <property type="entry name" value="STAGE II SPORULATION PROTEIN E"/>
    <property type="match status" value="1"/>
</dbReference>
<evidence type="ECO:0000256" key="1">
    <source>
        <dbReference type="ARBA" id="ARBA00022801"/>
    </source>
</evidence>
<dbReference type="EMBL" id="BARS01011356">
    <property type="protein sequence ID" value="GAF89010.1"/>
    <property type="molecule type" value="Genomic_DNA"/>
</dbReference>
<dbReference type="InterPro" id="IPR001932">
    <property type="entry name" value="PPM-type_phosphatase-like_dom"/>
</dbReference>
<evidence type="ECO:0000259" key="2">
    <source>
        <dbReference type="Pfam" id="PF07228"/>
    </source>
</evidence>
<protein>
    <recommendedName>
        <fullName evidence="2">PPM-type phosphatase domain-containing protein</fullName>
    </recommendedName>
</protein>